<name>A0A1I1P4D4_9HYPH</name>
<evidence type="ECO:0000256" key="2">
    <source>
        <dbReference type="SAM" id="Phobius"/>
    </source>
</evidence>
<feature type="region of interest" description="Disordered" evidence="1">
    <location>
        <begin position="243"/>
        <end position="275"/>
    </location>
</feature>
<sequence length="275" mass="28304">MSEDNIFREVDEELRSDRMRALWRRFAPVVIGAAVGVVAIVALNEGWTWYHANNASQSSDELYASFALIDGGDLAGAQTQLDTLIADGSGSYPLLAQFRKAGVLAKEGNVAGAVAAYDTLSNTLSNTRLRELALVLGGTLMVDAGTLADVESRVGSIAAEGSPLRNAAREALGLAQYKAGDFAAAKASFEAVINDPMVQSSTRNRIGYYLAQLLSEGAIVAGPAATEADAAATAIDEIVSDEAPAAETPAVVAPAPETPAADAPAATPEAAPAAQ</sequence>
<evidence type="ECO:0000256" key="1">
    <source>
        <dbReference type="SAM" id="MobiDB-lite"/>
    </source>
</evidence>
<keyword evidence="2" id="KW-0812">Transmembrane</keyword>
<protein>
    <recommendedName>
        <fullName evidence="3">Ancillary SecYEG translocon subunit/Cell division coordinator CpoB TPR domain-containing protein</fullName>
    </recommendedName>
</protein>
<reference evidence="4 5" key="1">
    <citation type="submission" date="2016-10" db="EMBL/GenBank/DDBJ databases">
        <authorList>
            <person name="de Groot N.N."/>
        </authorList>
    </citation>
    <scope>NUCLEOTIDE SEQUENCE [LARGE SCALE GENOMIC DNA]</scope>
    <source>
        <strain evidence="4 5">CGMCC 1.10210</strain>
    </source>
</reference>
<evidence type="ECO:0000313" key="4">
    <source>
        <dbReference type="EMBL" id="SFD01833.1"/>
    </source>
</evidence>
<proteinExistence type="predicted"/>
<gene>
    <name evidence="4" type="ORF">SAMN04488059_11796</name>
</gene>
<dbReference type="Pfam" id="PF09976">
    <property type="entry name" value="TPR_21"/>
    <property type="match status" value="1"/>
</dbReference>
<dbReference type="AlphaFoldDB" id="A0A1I1P4D4"/>
<feature type="transmembrane region" description="Helical" evidence="2">
    <location>
        <begin position="26"/>
        <end position="50"/>
    </location>
</feature>
<dbReference type="RefSeq" id="WP_052952531.1">
    <property type="nucleotide sequence ID" value="NZ_FOMB01000017.1"/>
</dbReference>
<dbReference type="Proteomes" id="UP000182258">
    <property type="component" value="Unassembled WGS sequence"/>
</dbReference>
<feature type="domain" description="Ancillary SecYEG translocon subunit/Cell division coordinator CpoB TPR" evidence="3">
    <location>
        <begin position="21"/>
        <end position="134"/>
    </location>
</feature>
<keyword evidence="2" id="KW-0472">Membrane</keyword>
<dbReference type="OrthoDB" id="7173339at2"/>
<dbReference type="InterPro" id="IPR018704">
    <property type="entry name" value="SecYEG/CpoB_TPR"/>
</dbReference>
<accession>A0A1I1P4D4</accession>
<evidence type="ECO:0000259" key="3">
    <source>
        <dbReference type="Pfam" id="PF09976"/>
    </source>
</evidence>
<keyword evidence="2" id="KW-1133">Transmembrane helix</keyword>
<dbReference type="EMBL" id="FOMB01000017">
    <property type="protein sequence ID" value="SFD01833.1"/>
    <property type="molecule type" value="Genomic_DNA"/>
</dbReference>
<organism evidence="4 5">
    <name type="scientific">Devosia psychrophila</name>
    <dbReference type="NCBI Taxonomy" id="728005"/>
    <lineage>
        <taxon>Bacteria</taxon>
        <taxon>Pseudomonadati</taxon>
        <taxon>Pseudomonadota</taxon>
        <taxon>Alphaproteobacteria</taxon>
        <taxon>Hyphomicrobiales</taxon>
        <taxon>Devosiaceae</taxon>
        <taxon>Devosia</taxon>
    </lineage>
</organism>
<dbReference type="STRING" id="728005.SAMN04488059_11796"/>
<evidence type="ECO:0000313" key="5">
    <source>
        <dbReference type="Proteomes" id="UP000182258"/>
    </source>
</evidence>